<dbReference type="InterPro" id="IPR051177">
    <property type="entry name" value="CIK-Related_Protein"/>
</dbReference>
<dbReference type="Pfam" id="PF00069">
    <property type="entry name" value="Pkinase"/>
    <property type="match status" value="1"/>
</dbReference>
<feature type="transmembrane region" description="Helical" evidence="3">
    <location>
        <begin position="910"/>
        <end position="931"/>
    </location>
</feature>
<dbReference type="GO" id="GO:0004672">
    <property type="term" value="F:protein kinase activity"/>
    <property type="evidence" value="ECO:0007669"/>
    <property type="project" value="InterPro"/>
</dbReference>
<gene>
    <name evidence="5" type="ORF">MGAL_10B067582</name>
</gene>
<dbReference type="Proteomes" id="UP000596742">
    <property type="component" value="Unassembled WGS sequence"/>
</dbReference>
<dbReference type="FunFam" id="1.25.10.10:FF:000189">
    <property type="entry name" value="SCY1-like pseudokinase 2"/>
    <property type="match status" value="1"/>
</dbReference>
<dbReference type="InterPro" id="IPR016024">
    <property type="entry name" value="ARM-type_fold"/>
</dbReference>
<keyword evidence="6" id="KW-1185">Reference proteome</keyword>
<evidence type="ECO:0000256" key="2">
    <source>
        <dbReference type="SAM" id="MobiDB-lite"/>
    </source>
</evidence>
<dbReference type="GO" id="GO:0005524">
    <property type="term" value="F:ATP binding"/>
    <property type="evidence" value="ECO:0007669"/>
    <property type="project" value="InterPro"/>
</dbReference>
<keyword evidence="3" id="KW-0472">Membrane</keyword>
<comment type="caution">
    <text evidence="5">The sequence shown here is derived from an EMBL/GenBank/DDBJ whole genome shotgun (WGS) entry which is preliminary data.</text>
</comment>
<dbReference type="SUPFAM" id="SSF56112">
    <property type="entry name" value="Protein kinase-like (PK-like)"/>
    <property type="match status" value="1"/>
</dbReference>
<name>A0A8B6GUC8_MYTGA</name>
<dbReference type="PROSITE" id="PS50011">
    <property type="entry name" value="PROTEIN_KINASE_DOM"/>
    <property type="match status" value="1"/>
</dbReference>
<dbReference type="FunFam" id="3.30.200.20:FF:000179">
    <property type="entry name" value="SCY1 like pseudokinase 2"/>
    <property type="match status" value="1"/>
</dbReference>
<evidence type="ECO:0000313" key="6">
    <source>
        <dbReference type="Proteomes" id="UP000596742"/>
    </source>
</evidence>
<proteinExistence type="inferred from homology"/>
<dbReference type="EMBL" id="UYJE01009009">
    <property type="protein sequence ID" value="VDI69169.1"/>
    <property type="molecule type" value="Genomic_DNA"/>
</dbReference>
<dbReference type="CDD" id="cd14011">
    <property type="entry name" value="PK_SCY1_like"/>
    <property type="match status" value="1"/>
</dbReference>
<keyword evidence="3" id="KW-1133">Transmembrane helix</keyword>
<evidence type="ECO:0000313" key="5">
    <source>
        <dbReference type="EMBL" id="VDI69169.1"/>
    </source>
</evidence>
<evidence type="ECO:0000256" key="1">
    <source>
        <dbReference type="ARBA" id="ARBA00038349"/>
    </source>
</evidence>
<reference evidence="5" key="1">
    <citation type="submission" date="2018-11" db="EMBL/GenBank/DDBJ databases">
        <authorList>
            <person name="Alioto T."/>
            <person name="Alioto T."/>
        </authorList>
    </citation>
    <scope>NUCLEOTIDE SEQUENCE</scope>
</reference>
<dbReference type="Gene3D" id="1.10.510.10">
    <property type="entry name" value="Transferase(Phosphotransferase) domain 1"/>
    <property type="match status" value="1"/>
</dbReference>
<dbReference type="SMART" id="SM00220">
    <property type="entry name" value="S_TKc"/>
    <property type="match status" value="1"/>
</dbReference>
<organism evidence="5 6">
    <name type="scientific">Mytilus galloprovincialis</name>
    <name type="common">Mediterranean mussel</name>
    <dbReference type="NCBI Taxonomy" id="29158"/>
    <lineage>
        <taxon>Eukaryota</taxon>
        <taxon>Metazoa</taxon>
        <taxon>Spiralia</taxon>
        <taxon>Lophotrochozoa</taxon>
        <taxon>Mollusca</taxon>
        <taxon>Bivalvia</taxon>
        <taxon>Autobranchia</taxon>
        <taxon>Pteriomorphia</taxon>
        <taxon>Mytilida</taxon>
        <taxon>Mytiloidea</taxon>
        <taxon>Mytilidae</taxon>
        <taxon>Mytilinae</taxon>
        <taxon>Mytilus</taxon>
    </lineage>
</organism>
<dbReference type="InterPro" id="IPR011009">
    <property type="entry name" value="Kinase-like_dom_sf"/>
</dbReference>
<dbReference type="PANTHER" id="PTHR12984">
    <property type="entry name" value="SCY1-RELATED S/T PROTEIN KINASE-LIKE"/>
    <property type="match status" value="1"/>
</dbReference>
<dbReference type="Gene3D" id="3.30.200.20">
    <property type="entry name" value="Phosphorylase Kinase, domain 1"/>
    <property type="match status" value="1"/>
</dbReference>
<protein>
    <submittedName>
        <fullName evidence="5">SCY1-like protein 2</fullName>
    </submittedName>
</protein>
<feature type="domain" description="Protein kinase" evidence="4">
    <location>
        <begin position="67"/>
        <end position="366"/>
    </location>
</feature>
<dbReference type="PANTHER" id="PTHR12984:SF6">
    <property type="entry name" value="SCY1-LIKE PROTEIN 2"/>
    <property type="match status" value="1"/>
</dbReference>
<dbReference type="Gene3D" id="1.25.10.10">
    <property type="entry name" value="Leucine-rich Repeat Variant"/>
    <property type="match status" value="1"/>
</dbReference>
<feature type="region of interest" description="Disordered" evidence="2">
    <location>
        <begin position="702"/>
        <end position="734"/>
    </location>
</feature>
<keyword evidence="3" id="KW-0812">Transmembrane</keyword>
<dbReference type="InterPro" id="IPR000719">
    <property type="entry name" value="Prot_kinase_dom"/>
</dbReference>
<dbReference type="OrthoDB" id="79687at2759"/>
<sequence length="1000" mass="112822">MALSVNGKDFYTNNYSGVSRSRFQRLSEVPIQDPHFNIQKKLTMDMFNKLRSAVTSALPGNPLSKDFDVLNHIASGGPGLVWKIYNAIKKTTKQEAAVFVFEKKLLEKYSRRDKELIVETLKKGISQLTRLRHPKILSVLHPLEESRETLAFATEPVFSCLANVLNKHDNMPTPLPADFKDYKLYEVEIKHGLLQLAEGLAFLHNDVKMVHCNICPESIIINKNGSWKIAGFDCCIPNSNQQSDPSFANAEPTFPYREWDPDLPSIIQPCLDYLAPEFALTMTCCRGSDMFSIGVLIHAIFNYGKPLYECNNQLSMFKKYSEELRKFRSSLLGNVPVELHEYVKLLLNTEPSVRPDSDQLTKIPYFEDVGSMTLQFMDTLFQRDNLQKSHFFKGLPKIIEKLPKRVNLQRILPALTKECVNADMIPFVLPSILLMAEQVTEKEYMMFIFPELKPMFKIKEPIQILLLFMQNMNLLLKKTPQSEIRNHVLPMIYQALDQNSPQLQEICLNIIPTFAELIDFSSLKSHILPRIKKICLGTSTLKIRVNCLLCVGKLLEYMDKWTVLDDILPFLPQVPSKEPAVLMSILGIYQVTMTHAKLGITKDIMASKVLPFLIPLSIDNNINLSQFNAFFGVIKEMMTKVEQEHRSKLEQLDQMKKEHSTVEITQLTGKEQQQLVGNVGQGPQSMMDKFLSGFGMSGLMNAKAGGGGDNSSTASPVDSRSNSPKPPSSSSPQSAKTLLFTAEGNSTTFNQWINISVDVYEQAPFNITLEADFKYRRSKAVRAILVDDTSIAYRSFQGQQMTATCKDINRPIRIECEKQFLSGDINLSLEPTHLISKQKDCQEKSIESKLNTFCRNVNKSDQCEFDLSDFISGYKDCYVTSKTITVTYQCSDITKGTEKTYVGSSIPYDIIGIVAGVCGGIVLTIIAVVVICRLRGFNGCECVTKHISFPKRKRQESKNTETGIYECSNISSGLSDHAYDSLECPNYYNMTNVPISPKGE</sequence>
<comment type="similarity">
    <text evidence="1">Belongs to the protein kinase superfamily.</text>
</comment>
<dbReference type="InterPro" id="IPR011989">
    <property type="entry name" value="ARM-like"/>
</dbReference>
<dbReference type="AlphaFoldDB" id="A0A8B6GUC8"/>
<dbReference type="SUPFAM" id="SSF48371">
    <property type="entry name" value="ARM repeat"/>
    <property type="match status" value="1"/>
</dbReference>
<evidence type="ECO:0000259" key="4">
    <source>
        <dbReference type="PROSITE" id="PS50011"/>
    </source>
</evidence>
<accession>A0A8B6GUC8</accession>
<evidence type="ECO:0000256" key="3">
    <source>
        <dbReference type="SAM" id="Phobius"/>
    </source>
</evidence>